<proteinExistence type="predicted"/>
<dbReference type="EMBL" id="JADIXP010000001">
    <property type="protein sequence ID" value="MBF4176661.1"/>
    <property type="molecule type" value="Genomic_DNA"/>
</dbReference>
<sequence>MEYPSKLSIDCPCTLFKTINPFNDYSADDMKCGDMNEQQLRSLGLHDISGQVDPYRLICYDVPIVPTIFGGYTSPSDGRKVSHEECVNILFTEMIELSNEFSRIGKYQHLIKEMISHFRYGDGKPFYSTSLNVAFENRVNDPKPNSSISIIKSTIEDKTGADFFWNAYTPLEDSIALALHDSMLPKFNQVQDNINGLGITVHDIHAQKITLLSIEKYAIGWEAEILFEAQDHFGLDCTDIKSEFYSQFRFFRIWFFLQRHKDFAFRPFFTNFSAFARIGSYQ</sequence>
<dbReference type="AlphaFoldDB" id="A0ABD4K4L3"/>
<name>A0ABD4K4L3_9ENTR</name>
<protein>
    <submittedName>
        <fullName evidence="1">DUF3289 family protein</fullName>
    </submittedName>
</protein>
<gene>
    <name evidence="1" type="ORF">ISP11_02170</name>
</gene>
<comment type="caution">
    <text evidence="1">The sequence shown here is derived from an EMBL/GenBank/DDBJ whole genome shotgun (WGS) entry which is preliminary data.</text>
</comment>
<dbReference type="Pfam" id="PF11692">
    <property type="entry name" value="DUF3289"/>
    <property type="match status" value="1"/>
</dbReference>
<evidence type="ECO:0000313" key="2">
    <source>
        <dbReference type="Proteomes" id="UP000628560"/>
    </source>
</evidence>
<reference evidence="1 2" key="1">
    <citation type="submission" date="2020-11" db="EMBL/GenBank/DDBJ databases">
        <title>Identification of Lelliottia nimipressuralis from Wound Infection by Whole Genome-Based Bacterial Identification.</title>
        <authorList>
            <person name="Navarathna D.H."/>
            <person name="Choi H."/>
            <person name="Jinadatha C."/>
            <person name="Chatterjee P."/>
            <person name="Hwang M."/>
        </authorList>
    </citation>
    <scope>NUCLEOTIDE SEQUENCE [LARGE SCALE GENOMIC DNA]</scope>
    <source>
        <strain evidence="1 2">DN2020</strain>
    </source>
</reference>
<dbReference type="NCBIfam" id="TIGR03034">
    <property type="entry name" value="YPO3983 family protein"/>
    <property type="match status" value="1"/>
</dbReference>
<evidence type="ECO:0000313" key="1">
    <source>
        <dbReference type="EMBL" id="MBF4176661.1"/>
    </source>
</evidence>
<dbReference type="InterPro" id="IPR017483">
    <property type="entry name" value="CHP03034"/>
</dbReference>
<accession>A0ABD4K4L3</accession>
<dbReference type="RefSeq" id="WP_194512256.1">
    <property type="nucleotide sequence ID" value="NZ_JADIXP010000001.1"/>
</dbReference>
<organism evidence="1 2">
    <name type="scientific">Lelliottia nimipressuralis</name>
    <dbReference type="NCBI Taxonomy" id="69220"/>
    <lineage>
        <taxon>Bacteria</taxon>
        <taxon>Pseudomonadati</taxon>
        <taxon>Pseudomonadota</taxon>
        <taxon>Gammaproteobacteria</taxon>
        <taxon>Enterobacterales</taxon>
        <taxon>Enterobacteriaceae</taxon>
        <taxon>Lelliottia</taxon>
    </lineage>
</organism>
<dbReference type="Proteomes" id="UP000628560">
    <property type="component" value="Unassembled WGS sequence"/>
</dbReference>